<feature type="domain" description="SIS" evidence="2">
    <location>
        <begin position="51"/>
        <end position="202"/>
    </location>
</feature>
<name>A0ABW4VRE8_9BACT</name>
<evidence type="ECO:0000313" key="3">
    <source>
        <dbReference type="EMBL" id="MFD2036251.1"/>
    </source>
</evidence>
<dbReference type="EMBL" id="JBHUHR010000039">
    <property type="protein sequence ID" value="MFD2036251.1"/>
    <property type="molecule type" value="Genomic_DNA"/>
</dbReference>
<dbReference type="SUPFAM" id="SSF53697">
    <property type="entry name" value="SIS domain"/>
    <property type="match status" value="1"/>
</dbReference>
<accession>A0ABW4VRE8</accession>
<keyword evidence="3" id="KW-0378">Hydrolase</keyword>
<dbReference type="PANTHER" id="PTHR32502:SF3">
    <property type="entry name" value="D-GALACTOSAMINE-6-PHOSPHATE DEAMINASE AGAS-RELATED"/>
    <property type="match status" value="1"/>
</dbReference>
<dbReference type="PROSITE" id="PS51464">
    <property type="entry name" value="SIS"/>
    <property type="match status" value="1"/>
</dbReference>
<proteinExistence type="predicted"/>
<comment type="caution">
    <text evidence="3">The sequence shown here is derived from an EMBL/GenBank/DDBJ whole genome shotgun (WGS) entry which is preliminary data.</text>
</comment>
<dbReference type="Proteomes" id="UP001597361">
    <property type="component" value="Unassembled WGS sequence"/>
</dbReference>
<evidence type="ECO:0000259" key="2">
    <source>
        <dbReference type="PROSITE" id="PS51464"/>
    </source>
</evidence>
<dbReference type="PANTHER" id="PTHR32502">
    <property type="entry name" value="N-ACETYLGALACTOSAMINE PERMEASE II COMPONENT-RELATED"/>
    <property type="match status" value="1"/>
</dbReference>
<dbReference type="InterPro" id="IPR046348">
    <property type="entry name" value="SIS_dom_sf"/>
</dbReference>
<evidence type="ECO:0000256" key="1">
    <source>
        <dbReference type="ARBA" id="ARBA00022737"/>
    </source>
</evidence>
<reference evidence="4" key="1">
    <citation type="journal article" date="2019" name="Int. J. Syst. Evol. Microbiol.">
        <title>The Global Catalogue of Microorganisms (GCM) 10K type strain sequencing project: providing services to taxonomists for standard genome sequencing and annotation.</title>
        <authorList>
            <consortium name="The Broad Institute Genomics Platform"/>
            <consortium name="The Broad Institute Genome Sequencing Center for Infectious Disease"/>
            <person name="Wu L."/>
            <person name="Ma J."/>
        </authorList>
    </citation>
    <scope>NUCLEOTIDE SEQUENCE [LARGE SCALE GENOMIC DNA]</scope>
    <source>
        <strain evidence="4">CGMCC 1.15180</strain>
    </source>
</reference>
<keyword evidence="4" id="KW-1185">Reference proteome</keyword>
<keyword evidence="1" id="KW-0677">Repeat</keyword>
<dbReference type="RefSeq" id="WP_376887280.1">
    <property type="nucleotide sequence ID" value="NZ_JBHUHR010000039.1"/>
</dbReference>
<organism evidence="3 4">
    <name type="scientific">Belliella marina</name>
    <dbReference type="NCBI Taxonomy" id="1644146"/>
    <lineage>
        <taxon>Bacteria</taxon>
        <taxon>Pseudomonadati</taxon>
        <taxon>Bacteroidota</taxon>
        <taxon>Cytophagia</taxon>
        <taxon>Cytophagales</taxon>
        <taxon>Cyclobacteriaceae</taxon>
        <taxon>Belliella</taxon>
    </lineage>
</organism>
<dbReference type="EC" id="3.5.-.-" evidence="3"/>
<gene>
    <name evidence="3" type="ORF">ACFSKL_15720</name>
</gene>
<protein>
    <submittedName>
        <fullName evidence="3">SIS domain-containing protein</fullName>
        <ecNumber evidence="3">3.5.-.-</ecNumber>
    </submittedName>
</protein>
<dbReference type="CDD" id="cd05008">
    <property type="entry name" value="SIS_GlmS_GlmD_1"/>
    <property type="match status" value="1"/>
</dbReference>
<dbReference type="GO" id="GO:0016787">
    <property type="term" value="F:hydrolase activity"/>
    <property type="evidence" value="ECO:0007669"/>
    <property type="project" value="UniProtKB-KW"/>
</dbReference>
<evidence type="ECO:0000313" key="4">
    <source>
        <dbReference type="Proteomes" id="UP001597361"/>
    </source>
</evidence>
<dbReference type="InterPro" id="IPR035466">
    <property type="entry name" value="GlmS/AgaS_SIS"/>
</dbReference>
<dbReference type="InterPro" id="IPR001347">
    <property type="entry name" value="SIS_dom"/>
</dbReference>
<dbReference type="Gene3D" id="3.40.50.10490">
    <property type="entry name" value="Glucose-6-phosphate isomerase like protein, domain 1"/>
    <property type="match status" value="2"/>
</dbReference>
<dbReference type="InterPro" id="IPR050303">
    <property type="entry name" value="GatZ_KbaZ_carbometab"/>
</dbReference>
<sequence>MISTTYLNLDPQKAERAGAQETAREIAHQPRLWLDVLNLISTNRNGISTFLNPIFAKENLRIILTGAGSSAFIGESAQGLVQKNSGKLTQALPTTDLVTHPELFFMKDVPTLLISFARSGNSPESVETVRLSDIYCKHIYHFIITCNEQGQLAEYARNHSSNTFCLQLPEDANDKSLAMTGSFTSMLLSVLLVTDLNSLEAKTKHVQTAAKYAEYILNNFPEDFQRIADSMFERVIFLGSGPLLGIARECHLKLQELTDGQIVCKHDSFLGFRHGPRAVLNEKSIVVFLFSDDPHVYQYEKDLAESISSDPRGIPTISFGPMNDDGFDSILAISNGNAPTSCGDFNVLVATLVGQLLGFYKSLSLGLHPDSPSVSGAISRVVQGVKIYNKS</sequence>
<dbReference type="Pfam" id="PF01380">
    <property type="entry name" value="SIS"/>
    <property type="match status" value="1"/>
</dbReference>